<dbReference type="InterPro" id="IPR055592">
    <property type="entry name" value="DUF7168"/>
</dbReference>
<accession>A0ABQ0RJI6</accession>
<protein>
    <recommendedName>
        <fullName evidence="5">DUF2786 domain-containing protein</fullName>
    </recommendedName>
</protein>
<organism evidence="3 4">
    <name type="scientific">Glutamicibacter nicotianae</name>
    <name type="common">Arthrobacter nicotianae</name>
    <dbReference type="NCBI Taxonomy" id="37929"/>
    <lineage>
        <taxon>Bacteria</taxon>
        <taxon>Bacillati</taxon>
        <taxon>Actinomycetota</taxon>
        <taxon>Actinomycetes</taxon>
        <taxon>Micrococcales</taxon>
        <taxon>Micrococcaceae</taxon>
        <taxon>Glutamicibacter</taxon>
    </lineage>
</organism>
<reference evidence="3 4" key="1">
    <citation type="submission" date="2019-06" db="EMBL/GenBank/DDBJ databases">
        <title>Whole genome shotgun sequence of Glutamicibacter nicotianae NBRC 14234.</title>
        <authorList>
            <person name="Hosoyama A."/>
            <person name="Uohara A."/>
            <person name="Ohji S."/>
            <person name="Ichikawa N."/>
        </authorList>
    </citation>
    <scope>NUCLEOTIDE SEQUENCE [LARGE SCALE GENOMIC DNA]</scope>
    <source>
        <strain evidence="3 4">NBRC 14234</strain>
    </source>
</reference>
<evidence type="ECO:0000313" key="3">
    <source>
        <dbReference type="EMBL" id="GEC11666.1"/>
    </source>
</evidence>
<sequence length="254" mass="28577">MSTSEQKLHRLKERITLLLNKAENTNFPHEAQAFQEHAERLMVRYGIGRAELDADSADRGKKKEPIIEEHFDMRGVYRLGQRDGLSAVGRAFRTVSMLQSNYSNSCRLYIIGHESDVATVKNLFASLVVQATAAMAHWWAQEGKLYTNWYTDSEKTIERREFQRSFYLQVASRIANLYQEESEQNGSGTELVLASRKEQVDDYVSSNYPFLRRSRNRAASGSANASLAGRVAGFKADLGFGKHVDSATPGEVAS</sequence>
<proteinExistence type="predicted"/>
<feature type="domain" description="DUF2786" evidence="1">
    <location>
        <begin position="10"/>
        <end position="47"/>
    </location>
</feature>
<evidence type="ECO:0000259" key="2">
    <source>
        <dbReference type="Pfam" id="PF23771"/>
    </source>
</evidence>
<gene>
    <name evidence="3" type="ORF">ANI01nite_08690</name>
</gene>
<name>A0ABQ0RJI6_GLUNI</name>
<dbReference type="Pfam" id="PF23771">
    <property type="entry name" value="DUF7168"/>
    <property type="match status" value="1"/>
</dbReference>
<evidence type="ECO:0008006" key="5">
    <source>
        <dbReference type="Google" id="ProtNLM"/>
    </source>
</evidence>
<feature type="domain" description="DUF7168" evidence="2">
    <location>
        <begin position="86"/>
        <end position="199"/>
    </location>
</feature>
<evidence type="ECO:0000259" key="1">
    <source>
        <dbReference type="Pfam" id="PF10979"/>
    </source>
</evidence>
<dbReference type="InterPro" id="IPR024498">
    <property type="entry name" value="DUF2786"/>
</dbReference>
<evidence type="ECO:0000313" key="4">
    <source>
        <dbReference type="Proteomes" id="UP000316242"/>
    </source>
</evidence>
<dbReference type="EMBL" id="BJNE01000002">
    <property type="protein sequence ID" value="GEC11666.1"/>
    <property type="molecule type" value="Genomic_DNA"/>
</dbReference>
<dbReference type="Proteomes" id="UP000316242">
    <property type="component" value="Unassembled WGS sequence"/>
</dbReference>
<dbReference type="RefSeq" id="WP_170214566.1">
    <property type="nucleotide sequence ID" value="NZ_BAAAWM010000001.1"/>
</dbReference>
<keyword evidence="4" id="KW-1185">Reference proteome</keyword>
<comment type="caution">
    <text evidence="3">The sequence shown here is derived from an EMBL/GenBank/DDBJ whole genome shotgun (WGS) entry which is preliminary data.</text>
</comment>
<dbReference type="Pfam" id="PF10979">
    <property type="entry name" value="DUF2786"/>
    <property type="match status" value="1"/>
</dbReference>